<sequence>MDHLLSSKSPRLAARAIILHEERLLLVNAYPAGLSDLWCAPGGGVERGSSLHDSLIREVYEETGFSITVGTPALVNEFHDPSRDFHQVDIYFRCHITSGSLDIKWQDPEGIVSCRKFFTRADMSDIRFKPDSLADVAWSKDDAISYDPIELIVR</sequence>
<dbReference type="EMBL" id="JBHMEA010000016">
    <property type="protein sequence ID" value="MFB9231315.1"/>
    <property type="molecule type" value="Genomic_DNA"/>
</dbReference>
<dbReference type="SUPFAM" id="SSF55811">
    <property type="entry name" value="Nudix"/>
    <property type="match status" value="1"/>
</dbReference>
<dbReference type="InterPro" id="IPR015797">
    <property type="entry name" value="NUDIX_hydrolase-like_dom_sf"/>
</dbReference>
<dbReference type="CDD" id="cd18880">
    <property type="entry name" value="NUDIX_ADPRase"/>
    <property type="match status" value="1"/>
</dbReference>
<keyword evidence="5" id="KW-1185">Reference proteome</keyword>
<evidence type="ECO:0000256" key="1">
    <source>
        <dbReference type="ARBA" id="ARBA00001946"/>
    </source>
</evidence>
<dbReference type="PANTHER" id="PTHR43046:SF14">
    <property type="entry name" value="MUTT_NUDIX FAMILY PROTEIN"/>
    <property type="match status" value="1"/>
</dbReference>
<accession>A0ABV5JCY9</accession>
<gene>
    <name evidence="4" type="ORF">ACFFUT_05890</name>
</gene>
<organism evidence="4 5">
    <name type="scientific">Pseudohalocynthiibacter aestuariivivens</name>
    <dbReference type="NCBI Taxonomy" id="1591409"/>
    <lineage>
        <taxon>Bacteria</taxon>
        <taxon>Pseudomonadati</taxon>
        <taxon>Pseudomonadota</taxon>
        <taxon>Alphaproteobacteria</taxon>
        <taxon>Rhodobacterales</taxon>
        <taxon>Paracoccaceae</taxon>
        <taxon>Pseudohalocynthiibacter</taxon>
    </lineage>
</organism>
<evidence type="ECO:0000256" key="2">
    <source>
        <dbReference type="ARBA" id="ARBA00022801"/>
    </source>
</evidence>
<dbReference type="InterPro" id="IPR000086">
    <property type="entry name" value="NUDIX_hydrolase_dom"/>
</dbReference>
<reference evidence="4 5" key="1">
    <citation type="submission" date="2024-09" db="EMBL/GenBank/DDBJ databases">
        <authorList>
            <person name="Sun Q."/>
            <person name="Mori K."/>
        </authorList>
    </citation>
    <scope>NUCLEOTIDE SEQUENCE [LARGE SCALE GENOMIC DNA]</scope>
    <source>
        <strain evidence="4 5">CECT 8726</strain>
    </source>
</reference>
<dbReference type="Proteomes" id="UP001589683">
    <property type="component" value="Unassembled WGS sequence"/>
</dbReference>
<dbReference type="RefSeq" id="WP_213888884.1">
    <property type="nucleotide sequence ID" value="NZ_JAGFNU010000005.1"/>
</dbReference>
<dbReference type="PROSITE" id="PS51462">
    <property type="entry name" value="NUDIX"/>
    <property type="match status" value="1"/>
</dbReference>
<comment type="caution">
    <text evidence="4">The sequence shown here is derived from an EMBL/GenBank/DDBJ whole genome shotgun (WGS) entry which is preliminary data.</text>
</comment>
<dbReference type="PRINTS" id="PR00502">
    <property type="entry name" value="NUDIXFAMILY"/>
</dbReference>
<dbReference type="InterPro" id="IPR020476">
    <property type="entry name" value="Nudix_hydrolase"/>
</dbReference>
<evidence type="ECO:0000313" key="4">
    <source>
        <dbReference type="EMBL" id="MFB9231315.1"/>
    </source>
</evidence>
<evidence type="ECO:0000313" key="5">
    <source>
        <dbReference type="Proteomes" id="UP001589683"/>
    </source>
</evidence>
<comment type="cofactor">
    <cofactor evidence="1">
        <name>Mg(2+)</name>
        <dbReference type="ChEBI" id="CHEBI:18420"/>
    </cofactor>
</comment>
<feature type="domain" description="Nudix hydrolase" evidence="3">
    <location>
        <begin position="9"/>
        <end position="141"/>
    </location>
</feature>
<name>A0ABV5JCY9_9RHOB</name>
<dbReference type="PANTHER" id="PTHR43046">
    <property type="entry name" value="GDP-MANNOSE MANNOSYL HYDROLASE"/>
    <property type="match status" value="1"/>
</dbReference>
<protein>
    <submittedName>
        <fullName evidence="4">NUDIX domain-containing protein</fullName>
    </submittedName>
</protein>
<proteinExistence type="predicted"/>
<dbReference type="Pfam" id="PF00293">
    <property type="entry name" value="NUDIX"/>
    <property type="match status" value="1"/>
</dbReference>
<evidence type="ECO:0000259" key="3">
    <source>
        <dbReference type="PROSITE" id="PS51462"/>
    </source>
</evidence>
<dbReference type="Gene3D" id="3.90.79.10">
    <property type="entry name" value="Nucleoside Triphosphate Pyrophosphohydrolase"/>
    <property type="match status" value="1"/>
</dbReference>
<keyword evidence="2" id="KW-0378">Hydrolase</keyword>